<name>A0A699YSJ3_HAELA</name>
<organism evidence="1 2">
    <name type="scientific">Haematococcus lacustris</name>
    <name type="common">Green alga</name>
    <name type="synonym">Haematococcus pluvialis</name>
    <dbReference type="NCBI Taxonomy" id="44745"/>
    <lineage>
        <taxon>Eukaryota</taxon>
        <taxon>Viridiplantae</taxon>
        <taxon>Chlorophyta</taxon>
        <taxon>core chlorophytes</taxon>
        <taxon>Chlorophyceae</taxon>
        <taxon>CS clade</taxon>
        <taxon>Chlamydomonadales</taxon>
        <taxon>Haematococcaceae</taxon>
        <taxon>Haematococcus</taxon>
    </lineage>
</organism>
<feature type="non-terminal residue" evidence="1">
    <location>
        <position position="1"/>
    </location>
</feature>
<evidence type="ECO:0000313" key="1">
    <source>
        <dbReference type="EMBL" id="GFH09896.1"/>
    </source>
</evidence>
<dbReference type="EMBL" id="BLLF01000272">
    <property type="protein sequence ID" value="GFH09896.1"/>
    <property type="molecule type" value="Genomic_DNA"/>
</dbReference>
<accession>A0A699YSJ3</accession>
<sequence length="40" mass="4413">MEGGAAQNERPDSNMDKQMEKIADDIVKNFEQQMAQGEAG</sequence>
<protein>
    <submittedName>
        <fullName evidence="1">Uncharacterized protein</fullName>
    </submittedName>
</protein>
<keyword evidence="2" id="KW-1185">Reference proteome</keyword>
<proteinExistence type="predicted"/>
<evidence type="ECO:0000313" key="2">
    <source>
        <dbReference type="Proteomes" id="UP000485058"/>
    </source>
</evidence>
<gene>
    <name evidence="1" type="ORF">HaLaN_05121</name>
</gene>
<dbReference type="AlphaFoldDB" id="A0A699YSJ3"/>
<comment type="caution">
    <text evidence="1">The sequence shown here is derived from an EMBL/GenBank/DDBJ whole genome shotgun (WGS) entry which is preliminary data.</text>
</comment>
<dbReference type="Proteomes" id="UP000485058">
    <property type="component" value="Unassembled WGS sequence"/>
</dbReference>
<reference evidence="1 2" key="1">
    <citation type="submission" date="2020-02" db="EMBL/GenBank/DDBJ databases">
        <title>Draft genome sequence of Haematococcus lacustris strain NIES-144.</title>
        <authorList>
            <person name="Morimoto D."/>
            <person name="Nakagawa S."/>
            <person name="Yoshida T."/>
            <person name="Sawayama S."/>
        </authorList>
    </citation>
    <scope>NUCLEOTIDE SEQUENCE [LARGE SCALE GENOMIC DNA]</scope>
    <source>
        <strain evidence="1 2">NIES-144</strain>
    </source>
</reference>